<dbReference type="InterPro" id="IPR023214">
    <property type="entry name" value="HAD_sf"/>
</dbReference>
<name>W7SCU4_LYSSH</name>
<dbReference type="PROSITE" id="PS01228">
    <property type="entry name" value="COF_1"/>
    <property type="match status" value="1"/>
</dbReference>
<comment type="caution">
    <text evidence="1">The sequence shown here is derived from an EMBL/GenBank/DDBJ whole genome shotgun (WGS) entry which is preliminary data.</text>
</comment>
<organism evidence="1 2">
    <name type="scientific">Lysinibacillus sphaericus CBAM5</name>
    <dbReference type="NCBI Taxonomy" id="1400869"/>
    <lineage>
        <taxon>Bacteria</taxon>
        <taxon>Bacillati</taxon>
        <taxon>Bacillota</taxon>
        <taxon>Bacilli</taxon>
        <taxon>Bacillales</taxon>
        <taxon>Bacillaceae</taxon>
        <taxon>Lysinibacillus</taxon>
    </lineage>
</organism>
<dbReference type="NCBIfam" id="TIGR01484">
    <property type="entry name" value="HAD-SF-IIB"/>
    <property type="match status" value="1"/>
</dbReference>
<proteinExistence type="predicted"/>
<dbReference type="AlphaFoldDB" id="W7SCU4"/>
<dbReference type="SFLD" id="SFLDG01140">
    <property type="entry name" value="C2.B:_Phosphomannomutase_and_P"/>
    <property type="match status" value="1"/>
</dbReference>
<dbReference type="Pfam" id="PF08282">
    <property type="entry name" value="Hydrolase_3"/>
    <property type="match status" value="1"/>
</dbReference>
<dbReference type="GO" id="GO:0005829">
    <property type="term" value="C:cytosol"/>
    <property type="evidence" value="ECO:0007669"/>
    <property type="project" value="TreeGrafter"/>
</dbReference>
<dbReference type="InterPro" id="IPR006379">
    <property type="entry name" value="HAD-SF_hydro_IIB"/>
</dbReference>
<sequence length="299" mass="33618">MLANFFHCDKILTNERQRDTIQTIGKGQRAMKPHLIVLDLDGTLLTDQQQISSKTKKSLLQAKEQGHQVMIATGRPYRASDIYYHELGLTTPIVNFNGAYVHHPKNASWQHMHTPIDLSVVHDVVHSINSYEYENIIAEVKDDIYVHTEDDRILNIFNMGNPKITLGDLYTHLLDNPTSLLIQANEANSVIIRDHLQAVHAEVIEHRRWGAPLHIIEIVRRGLNKAVGIAHVAKDLGIPRERIIAFGDEDNDLEMIEYAGIGVAMGNGISSLKNIANEITTTNNEDGIAKILIERLKLS</sequence>
<dbReference type="Proteomes" id="UP000023555">
    <property type="component" value="Unassembled WGS sequence"/>
</dbReference>
<reference evidence="1 2" key="1">
    <citation type="journal article" date="2015" name="Stand. Genomic Sci.">
        <title>Genome sequence and description of the mosquitocidal and heavy metal tolerant strain Lysinibacillus sphaericus CBAM5.</title>
        <authorList>
            <person name="Pena-Montenegro T.D."/>
            <person name="Lozano L."/>
            <person name="Dussan J."/>
        </authorList>
    </citation>
    <scope>NUCLEOTIDE SEQUENCE [LARGE SCALE GENOMIC DNA]</scope>
    <source>
        <strain evidence="1">CBAM5</strain>
    </source>
</reference>
<dbReference type="SUPFAM" id="SSF56784">
    <property type="entry name" value="HAD-like"/>
    <property type="match status" value="1"/>
</dbReference>
<dbReference type="SFLD" id="SFLDS00003">
    <property type="entry name" value="Haloacid_Dehalogenase"/>
    <property type="match status" value="1"/>
</dbReference>
<gene>
    <name evidence="1" type="ORF">P799_01790</name>
</gene>
<dbReference type="EMBL" id="AYKQ01000007">
    <property type="protein sequence ID" value="EWH34298.1"/>
    <property type="molecule type" value="Genomic_DNA"/>
</dbReference>
<dbReference type="GO" id="GO:0000287">
    <property type="term" value="F:magnesium ion binding"/>
    <property type="evidence" value="ECO:0007669"/>
    <property type="project" value="TreeGrafter"/>
</dbReference>
<dbReference type="Gene3D" id="3.40.50.1000">
    <property type="entry name" value="HAD superfamily/HAD-like"/>
    <property type="match status" value="1"/>
</dbReference>
<dbReference type="GO" id="GO:0016791">
    <property type="term" value="F:phosphatase activity"/>
    <property type="evidence" value="ECO:0007669"/>
    <property type="project" value="TreeGrafter"/>
</dbReference>
<evidence type="ECO:0000313" key="1">
    <source>
        <dbReference type="EMBL" id="EWH34298.1"/>
    </source>
</evidence>
<dbReference type="HOGENOM" id="CLU_044146_1_1_9"/>
<dbReference type="InterPro" id="IPR036412">
    <property type="entry name" value="HAD-like_sf"/>
</dbReference>
<evidence type="ECO:0000313" key="2">
    <source>
        <dbReference type="Proteomes" id="UP000023555"/>
    </source>
</evidence>
<dbReference type="CDD" id="cd07516">
    <property type="entry name" value="HAD_Pase"/>
    <property type="match status" value="1"/>
</dbReference>
<dbReference type="PANTHER" id="PTHR10000">
    <property type="entry name" value="PHOSPHOSERINE PHOSPHATASE"/>
    <property type="match status" value="1"/>
</dbReference>
<protein>
    <submittedName>
        <fullName evidence="1">Phosphatase</fullName>
    </submittedName>
</protein>
<dbReference type="PANTHER" id="PTHR10000:SF23">
    <property type="entry name" value="5-AMINO-6-(5-PHOSPHO-D-RIBITYLAMINO)URACIL PHOSPHATASE YITU"/>
    <property type="match status" value="1"/>
</dbReference>
<dbReference type="Gene3D" id="3.30.1240.10">
    <property type="match status" value="1"/>
</dbReference>
<accession>W7SCU4</accession>
<dbReference type="InterPro" id="IPR000150">
    <property type="entry name" value="Cof"/>
</dbReference>
<dbReference type="NCBIfam" id="TIGR00099">
    <property type="entry name" value="Cof-subfamily"/>
    <property type="match status" value="1"/>
</dbReference>